<dbReference type="OrthoDB" id="430436at2759"/>
<organism evidence="4 5">
    <name type="scientific">Syncephalastrum racemosum</name>
    <name type="common">Filamentous fungus</name>
    <dbReference type="NCBI Taxonomy" id="13706"/>
    <lineage>
        <taxon>Eukaryota</taxon>
        <taxon>Fungi</taxon>
        <taxon>Fungi incertae sedis</taxon>
        <taxon>Mucoromycota</taxon>
        <taxon>Mucoromycotina</taxon>
        <taxon>Mucoromycetes</taxon>
        <taxon>Mucorales</taxon>
        <taxon>Syncephalastraceae</taxon>
        <taxon>Syncephalastrum</taxon>
    </lineage>
</organism>
<gene>
    <name evidence="4" type="ORF">BCR43DRAFT_487619</name>
</gene>
<evidence type="ECO:0000259" key="3">
    <source>
        <dbReference type="Pfam" id="PF13460"/>
    </source>
</evidence>
<evidence type="ECO:0000256" key="1">
    <source>
        <dbReference type="ARBA" id="ARBA00004450"/>
    </source>
</evidence>
<dbReference type="EMBL" id="MCGN01000003">
    <property type="protein sequence ID" value="ORY98490.1"/>
    <property type="molecule type" value="Genomic_DNA"/>
</dbReference>
<dbReference type="OMA" id="DWPQLTI"/>
<dbReference type="STRING" id="13706.A0A1X2HHE8"/>
<dbReference type="PANTHER" id="PTHR14097">
    <property type="entry name" value="OXIDOREDUCTASE HTATIP2"/>
    <property type="match status" value="1"/>
</dbReference>
<dbReference type="PANTHER" id="PTHR14097:SF7">
    <property type="entry name" value="OXIDOREDUCTASE HTATIP2"/>
    <property type="match status" value="1"/>
</dbReference>
<reference evidence="4 5" key="1">
    <citation type="submission" date="2016-07" db="EMBL/GenBank/DDBJ databases">
        <title>Pervasive Adenine N6-methylation of Active Genes in Fungi.</title>
        <authorList>
            <consortium name="DOE Joint Genome Institute"/>
            <person name="Mondo S.J."/>
            <person name="Dannebaum R.O."/>
            <person name="Kuo R.C."/>
            <person name="Labutti K."/>
            <person name="Haridas S."/>
            <person name="Kuo A."/>
            <person name="Salamov A."/>
            <person name="Ahrendt S.R."/>
            <person name="Lipzen A."/>
            <person name="Sullivan W."/>
            <person name="Andreopoulos W.B."/>
            <person name="Clum A."/>
            <person name="Lindquist E."/>
            <person name="Daum C."/>
            <person name="Ramamoorthy G.K."/>
            <person name="Gryganskyi A."/>
            <person name="Culley D."/>
            <person name="Magnuson J.K."/>
            <person name="James T.Y."/>
            <person name="O'Malley M.A."/>
            <person name="Stajich J.E."/>
            <person name="Spatafora J.W."/>
            <person name="Visel A."/>
            <person name="Grigoriev I.V."/>
        </authorList>
    </citation>
    <scope>NUCLEOTIDE SEQUENCE [LARGE SCALE GENOMIC DNA]</scope>
    <source>
        <strain evidence="4 5">NRRL 2496</strain>
    </source>
</reference>
<dbReference type="SUPFAM" id="SSF51735">
    <property type="entry name" value="NAD(P)-binding Rossmann-fold domains"/>
    <property type="match status" value="1"/>
</dbReference>
<evidence type="ECO:0000313" key="5">
    <source>
        <dbReference type="Proteomes" id="UP000242180"/>
    </source>
</evidence>
<dbReference type="Proteomes" id="UP000242180">
    <property type="component" value="Unassembled WGS sequence"/>
</dbReference>
<proteinExistence type="inferred from homology"/>
<dbReference type="AlphaFoldDB" id="A0A1X2HHE8"/>
<dbReference type="Gene3D" id="3.40.50.720">
    <property type="entry name" value="NAD(P)-binding Rossmann-like Domain"/>
    <property type="match status" value="1"/>
</dbReference>
<protein>
    <recommendedName>
        <fullName evidence="3">NAD(P)-binding domain-containing protein</fullName>
    </recommendedName>
</protein>
<evidence type="ECO:0000313" key="4">
    <source>
        <dbReference type="EMBL" id="ORY98490.1"/>
    </source>
</evidence>
<accession>A0A1X2HHE8</accession>
<comment type="subcellular location">
    <subcellularLocation>
        <location evidence="1">Mitochondrion outer membrane</location>
        <topology evidence="1">Peripheral membrane protein</topology>
    </subcellularLocation>
</comment>
<dbReference type="InterPro" id="IPR036291">
    <property type="entry name" value="NAD(P)-bd_dom_sf"/>
</dbReference>
<dbReference type="InterPro" id="IPR016040">
    <property type="entry name" value="NAD(P)-bd_dom"/>
</dbReference>
<comment type="similarity">
    <text evidence="2">Belongs to the FMP52 family.</text>
</comment>
<dbReference type="Pfam" id="PF13460">
    <property type="entry name" value="NAD_binding_10"/>
    <property type="match status" value="1"/>
</dbReference>
<sequence length="246" mass="26742">MSTETKTALVMGATGAVGKALLKDLLKNGQYQKVVAVGRRTVELDDHIPQDKLEQKTVDFEQLEKSRDAFRGVNDVFCCLGTTRADAGSAEAFKRIDQTYVLESARVVAEENPSPQGGTSSHVHFLYCSSSGANKNSPFLYMKSKGETEEGIKDTGFRQVSIFQPGFLEVEEPRRKPRLGESALGWFFPAINRSLGLHMSIPVGRVGAAMRKAAEGDVPESVKFTTAANGTKVSVIGNKDMDAMFS</sequence>
<dbReference type="GO" id="GO:0005741">
    <property type="term" value="C:mitochondrial outer membrane"/>
    <property type="evidence" value="ECO:0007669"/>
    <property type="project" value="UniProtKB-SubCell"/>
</dbReference>
<comment type="caution">
    <text evidence="4">The sequence shown here is derived from an EMBL/GenBank/DDBJ whole genome shotgun (WGS) entry which is preliminary data.</text>
</comment>
<name>A0A1X2HHE8_SYNRA</name>
<evidence type="ECO:0000256" key="2">
    <source>
        <dbReference type="ARBA" id="ARBA00006617"/>
    </source>
</evidence>
<keyword evidence="5" id="KW-1185">Reference proteome</keyword>
<dbReference type="GO" id="GO:0051170">
    <property type="term" value="P:import into nucleus"/>
    <property type="evidence" value="ECO:0007669"/>
    <property type="project" value="TreeGrafter"/>
</dbReference>
<dbReference type="InParanoid" id="A0A1X2HHE8"/>
<feature type="domain" description="NAD(P)-binding" evidence="3">
    <location>
        <begin position="12"/>
        <end position="179"/>
    </location>
</feature>